<protein>
    <submittedName>
        <fullName evidence="10">Leucyl aminopeptidase (Aminopeptidase T)</fullName>
    </submittedName>
</protein>
<dbReference type="SUPFAM" id="SSF144052">
    <property type="entry name" value="Thermophilic metalloprotease-like"/>
    <property type="match status" value="1"/>
</dbReference>
<dbReference type="AlphaFoldDB" id="A0A897NJN9"/>
<comment type="cofactor">
    <cofactor evidence="3">
        <name>Zn(2+)</name>
        <dbReference type="ChEBI" id="CHEBI:29105"/>
    </cofactor>
</comment>
<dbReference type="PANTHER" id="PTHR34448:SF1">
    <property type="entry name" value="BLL6088 PROTEIN"/>
    <property type="match status" value="1"/>
</dbReference>
<dbReference type="InterPro" id="IPR000787">
    <property type="entry name" value="Peptidase_M29"/>
</dbReference>
<evidence type="ECO:0000313" key="10">
    <source>
        <dbReference type="EMBL" id="QSG11079.1"/>
    </source>
</evidence>
<dbReference type="GO" id="GO:0008237">
    <property type="term" value="F:metallopeptidase activity"/>
    <property type="evidence" value="ECO:0007669"/>
    <property type="project" value="UniProtKB-KW"/>
</dbReference>
<dbReference type="Gene3D" id="3.40.1830.10">
    <property type="entry name" value="Thermophilic metalloprotease (M29)"/>
    <property type="match status" value="1"/>
</dbReference>
<reference evidence="10" key="1">
    <citation type="submission" date="2020-11" db="EMBL/GenBank/DDBJ databases">
        <title>Carbohydrate-dependent, anaerobic sulfur respiration: A novel catabolism in halophilic archaea.</title>
        <authorList>
            <person name="Sorokin D.Y."/>
            <person name="Messina E."/>
            <person name="Smedile F."/>
            <person name="La Cono V."/>
            <person name="Hallsworth J.E."/>
            <person name="Yakimov M.M."/>
        </authorList>
    </citation>
    <scope>NUCLEOTIDE SEQUENCE</scope>
    <source>
        <strain evidence="10">HSR-Bgl</strain>
    </source>
</reference>
<dbReference type="GO" id="GO:0004177">
    <property type="term" value="F:aminopeptidase activity"/>
    <property type="evidence" value="ECO:0007669"/>
    <property type="project" value="UniProtKB-KW"/>
</dbReference>
<dbReference type="Proteomes" id="UP000663305">
    <property type="component" value="Chromosome"/>
</dbReference>
<accession>A0A897NJN9</accession>
<evidence type="ECO:0000256" key="5">
    <source>
        <dbReference type="ARBA" id="ARBA00022438"/>
    </source>
</evidence>
<keyword evidence="5 10" id="KW-0031">Aminopeptidase</keyword>
<dbReference type="InterPro" id="IPR035097">
    <property type="entry name" value="M29_N-terminal"/>
</dbReference>
<evidence type="ECO:0000256" key="2">
    <source>
        <dbReference type="ARBA" id="ARBA00001946"/>
    </source>
</evidence>
<comment type="similarity">
    <text evidence="4">Belongs to the peptidase M29 family.</text>
</comment>
<comment type="cofactor">
    <cofactor evidence="1">
        <name>Co(2+)</name>
        <dbReference type="ChEBI" id="CHEBI:48828"/>
    </cofactor>
</comment>
<keyword evidence="8" id="KW-0378">Hydrolase</keyword>
<keyword evidence="7" id="KW-0479">Metal-binding</keyword>
<evidence type="ECO:0000256" key="7">
    <source>
        <dbReference type="ARBA" id="ARBA00022723"/>
    </source>
</evidence>
<evidence type="ECO:0000256" key="8">
    <source>
        <dbReference type="ARBA" id="ARBA00022801"/>
    </source>
</evidence>
<keyword evidence="9" id="KW-0482">Metalloprotease</keyword>
<sequence>MAVPDDVPVFMDPRVEEHARVLVEQAVEIEPGDEVLISAPREAEPLSVALHERIAERGARPIALGKSGREQHAFMHAMDPDDFDGPSDALMALAEAVDAVISVRADRNTNETGDVPPEKNTAYAQLNQPFQEKILSRRWVLTQHPAPGNAQRAEMSTPAYEEFVYDAVNKDWEAQREFQENLVEILKDGSDVRIVSGETTDISMSIEGMLAVNDHVGENLPGGEVFTAPVPDSVEGEVLFDKPLLAQGREVEDVRLVFEDGTVVEHSAGKNEDVLTAVLETDAGARRLGELGIGMNRDIDRFTYNMLFDEKMGDTVHLALGRAYEETVGEDSERNDSAIHMDMIVDMSEASRIEVDGEPVQRNGTFVFEDGFEV</sequence>
<keyword evidence="6" id="KW-0645">Protease</keyword>
<gene>
    <name evidence="10" type="primary">ampS2</name>
    <name evidence="10" type="ORF">HSBGL_0644</name>
</gene>
<evidence type="ECO:0000313" key="11">
    <source>
        <dbReference type="Proteomes" id="UP000663305"/>
    </source>
</evidence>
<comment type="cofactor">
    <cofactor evidence="2">
        <name>Mg(2+)</name>
        <dbReference type="ChEBI" id="CHEBI:18420"/>
    </cofactor>
</comment>
<evidence type="ECO:0000256" key="9">
    <source>
        <dbReference type="ARBA" id="ARBA00023049"/>
    </source>
</evidence>
<dbReference type="GO" id="GO:0046872">
    <property type="term" value="F:metal ion binding"/>
    <property type="evidence" value="ECO:0007669"/>
    <property type="project" value="UniProtKB-KW"/>
</dbReference>
<proteinExistence type="inferred from homology"/>
<organism evidence="10 11">
    <name type="scientific">Halapricum desulfuricans</name>
    <dbReference type="NCBI Taxonomy" id="2841257"/>
    <lineage>
        <taxon>Archaea</taxon>
        <taxon>Methanobacteriati</taxon>
        <taxon>Methanobacteriota</taxon>
        <taxon>Stenosarchaea group</taxon>
        <taxon>Halobacteria</taxon>
        <taxon>Halobacteriales</taxon>
        <taxon>Haloarculaceae</taxon>
        <taxon>Halapricum</taxon>
    </lineage>
</organism>
<dbReference type="Pfam" id="PF02073">
    <property type="entry name" value="Peptidase_M29"/>
    <property type="match status" value="1"/>
</dbReference>
<dbReference type="EMBL" id="CP064789">
    <property type="protein sequence ID" value="QSG11079.1"/>
    <property type="molecule type" value="Genomic_DNA"/>
</dbReference>
<dbReference type="GO" id="GO:0006508">
    <property type="term" value="P:proteolysis"/>
    <property type="evidence" value="ECO:0007669"/>
    <property type="project" value="UniProtKB-KW"/>
</dbReference>
<evidence type="ECO:0000256" key="1">
    <source>
        <dbReference type="ARBA" id="ARBA00001941"/>
    </source>
</evidence>
<dbReference type="PANTHER" id="PTHR34448">
    <property type="entry name" value="AMINOPEPTIDASE"/>
    <property type="match status" value="1"/>
</dbReference>
<name>A0A897NJN9_9EURY</name>
<evidence type="ECO:0000256" key="6">
    <source>
        <dbReference type="ARBA" id="ARBA00022670"/>
    </source>
</evidence>
<evidence type="ECO:0000256" key="4">
    <source>
        <dbReference type="ARBA" id="ARBA00008236"/>
    </source>
</evidence>
<evidence type="ECO:0000256" key="3">
    <source>
        <dbReference type="ARBA" id="ARBA00001947"/>
    </source>
</evidence>
<dbReference type="InterPro" id="IPR052170">
    <property type="entry name" value="M29_Exopeptidase"/>
</dbReference>